<sequence>MQELVKHAATVATISSQVNAATGSAQAVSGDAFGMIGQFFAQAILGACGDVVQGITKVATAVDDVRKGIEAVAKEYQDIDSANANTFAGRL</sequence>
<evidence type="ECO:0000313" key="2">
    <source>
        <dbReference type="Proteomes" id="UP000019277"/>
    </source>
</evidence>
<dbReference type="Gene3D" id="1.10.287.1060">
    <property type="entry name" value="ESAT-6-like"/>
    <property type="match status" value="1"/>
</dbReference>
<dbReference type="Pfam" id="PF10824">
    <property type="entry name" value="T7SS_ESX_EspC"/>
    <property type="match status" value="1"/>
</dbReference>
<keyword evidence="2" id="KW-1185">Reference proteome</keyword>
<dbReference type="GO" id="GO:0009306">
    <property type="term" value="P:protein secretion"/>
    <property type="evidence" value="ECO:0007669"/>
    <property type="project" value="InterPro"/>
</dbReference>
<reference evidence="1 2" key="1">
    <citation type="journal article" date="2014" name="Genome Announc.">
        <title>Draft Genome Sequence of the Antitrypanosomally Active Sponge-Associated Bacterium Actinokineospora sp. Strain EG49.</title>
        <authorList>
            <person name="Harjes J."/>
            <person name="Ryu T."/>
            <person name="Abdelmohsen U.R."/>
            <person name="Moitinho-Silva L."/>
            <person name="Horn H."/>
            <person name="Ravasi T."/>
            <person name="Hentschel U."/>
        </authorList>
    </citation>
    <scope>NUCLEOTIDE SEQUENCE [LARGE SCALE GENOMIC DNA]</scope>
    <source>
        <strain evidence="1 2">EG49</strain>
    </source>
</reference>
<dbReference type="EMBL" id="AYXG01000222">
    <property type="protein sequence ID" value="EWC59025.1"/>
    <property type="molecule type" value="Genomic_DNA"/>
</dbReference>
<dbReference type="InterPro" id="IPR022536">
    <property type="entry name" value="EspC"/>
</dbReference>
<accession>W7IDR9</accession>
<evidence type="ECO:0000313" key="1">
    <source>
        <dbReference type="EMBL" id="EWC59025.1"/>
    </source>
</evidence>
<dbReference type="Proteomes" id="UP000019277">
    <property type="component" value="Unassembled WGS sequence"/>
</dbReference>
<comment type="caution">
    <text evidence="1">The sequence shown here is derived from an EMBL/GenBank/DDBJ whole genome shotgun (WGS) entry which is preliminary data.</text>
</comment>
<dbReference type="AlphaFoldDB" id="W7IDR9"/>
<name>W7IDR9_9PSEU</name>
<proteinExistence type="predicted"/>
<evidence type="ECO:0008006" key="3">
    <source>
        <dbReference type="Google" id="ProtNLM"/>
    </source>
</evidence>
<gene>
    <name evidence="1" type="ORF">UO65_5692</name>
</gene>
<dbReference type="STRING" id="909613.UO65_5692"/>
<organism evidence="1 2">
    <name type="scientific">Actinokineospora spheciospongiae</name>
    <dbReference type="NCBI Taxonomy" id="909613"/>
    <lineage>
        <taxon>Bacteria</taxon>
        <taxon>Bacillati</taxon>
        <taxon>Actinomycetota</taxon>
        <taxon>Actinomycetes</taxon>
        <taxon>Pseudonocardiales</taxon>
        <taxon>Pseudonocardiaceae</taxon>
        <taxon>Actinokineospora</taxon>
    </lineage>
</organism>
<protein>
    <recommendedName>
        <fullName evidence="3">Excreted virulence factor EspC (Type VII ESX diderm)</fullName>
    </recommendedName>
</protein>